<dbReference type="Proteomes" id="UP000474630">
    <property type="component" value="Chromosome"/>
</dbReference>
<dbReference type="Gene3D" id="1.20.1740.10">
    <property type="entry name" value="Amino acid/polyamine transporter I"/>
    <property type="match status" value="1"/>
</dbReference>
<dbReference type="InterPro" id="IPR002293">
    <property type="entry name" value="AA/rel_permease1"/>
</dbReference>
<gene>
    <name evidence="6" type="ORF">G0Q07_18100</name>
</gene>
<reference evidence="6 7" key="1">
    <citation type="submission" date="2020-02" db="EMBL/GenBank/DDBJ databases">
        <title>Genome sequencing for Draconibacterium sp. strain M1.</title>
        <authorList>
            <person name="Park S.-J."/>
        </authorList>
    </citation>
    <scope>NUCLEOTIDE SEQUENCE [LARGE SCALE GENOMIC DNA]</scope>
    <source>
        <strain evidence="6 7">M1</strain>
    </source>
</reference>
<dbReference type="RefSeq" id="WP_163348471.1">
    <property type="nucleotide sequence ID" value="NZ_CP048409.1"/>
</dbReference>
<keyword evidence="2 5" id="KW-0812">Transmembrane</keyword>
<evidence type="ECO:0000313" key="6">
    <source>
        <dbReference type="EMBL" id="QIA09500.1"/>
    </source>
</evidence>
<dbReference type="InterPro" id="IPR050598">
    <property type="entry name" value="AminoAcid_Transporter"/>
</dbReference>
<sequence>MHNLHKKLERRLGLFPVTNIVIANIIGAGIFTTTGYLMGFLHNPVIMLVLWGIGGLVAFCGAISFGELGAAFPEAGGEYVFISKLYSPLLGFLSGWLSLIVGFSAPIAASAIGFAKYFTWAFPQLQNWLMLNETLSVDNFSRCIAILIIVGFSFVHSRGIVQGARVQNWLTLLKILLVVGLITAGLLVGEGSMQNVRSTLPFHFSFDNWKAIGLSLMFIMFAYSGWNSATYIGSEIKDPRKVIPRSLLISTVAVTVLYILLNLFFVYAVPASQMRNEPEIGGLAAGLAFGTTAETIISLLISFALFSSLSAFIILGPRVYYKMASDGLFFKSIARINKKHQVPVNAILLQAAIAIVLVLSGTFEQILTYMGFSLGIFPIIAVAGNIKLRRSKHSRLRLPGYPYAQVFFIVVNISILVLAYFERPVESSIAVLTALSGIPVYYWFQRKKVKRAEVP</sequence>
<dbReference type="GO" id="GO:0015179">
    <property type="term" value="F:L-amino acid transmembrane transporter activity"/>
    <property type="evidence" value="ECO:0007669"/>
    <property type="project" value="TreeGrafter"/>
</dbReference>
<evidence type="ECO:0000256" key="2">
    <source>
        <dbReference type="ARBA" id="ARBA00022692"/>
    </source>
</evidence>
<evidence type="ECO:0000313" key="7">
    <source>
        <dbReference type="Proteomes" id="UP000474630"/>
    </source>
</evidence>
<feature type="transmembrane region" description="Helical" evidence="5">
    <location>
        <begin position="342"/>
        <end position="360"/>
    </location>
</feature>
<dbReference type="PANTHER" id="PTHR11785:SF512">
    <property type="entry name" value="SOBREMESA, ISOFORM B"/>
    <property type="match status" value="1"/>
</dbReference>
<feature type="transmembrane region" description="Helical" evidence="5">
    <location>
        <begin position="427"/>
        <end position="444"/>
    </location>
</feature>
<dbReference type="PANTHER" id="PTHR11785">
    <property type="entry name" value="AMINO ACID TRANSPORTER"/>
    <property type="match status" value="1"/>
</dbReference>
<feature type="transmembrane region" description="Helical" evidence="5">
    <location>
        <begin position="45"/>
        <end position="68"/>
    </location>
</feature>
<feature type="transmembrane region" description="Helical" evidence="5">
    <location>
        <begin position="89"/>
        <end position="119"/>
    </location>
</feature>
<feature type="transmembrane region" description="Helical" evidence="5">
    <location>
        <begin position="296"/>
        <end position="321"/>
    </location>
</feature>
<dbReference type="GO" id="GO:0016020">
    <property type="term" value="C:membrane"/>
    <property type="evidence" value="ECO:0007669"/>
    <property type="project" value="UniProtKB-SubCell"/>
</dbReference>
<comment type="subcellular location">
    <subcellularLocation>
        <location evidence="1">Membrane</location>
        <topology evidence="1">Multi-pass membrane protein</topology>
    </subcellularLocation>
</comment>
<protein>
    <submittedName>
        <fullName evidence="6">Amino acid permease</fullName>
    </submittedName>
</protein>
<feature type="transmembrane region" description="Helical" evidence="5">
    <location>
        <begin position="209"/>
        <end position="226"/>
    </location>
</feature>
<evidence type="ECO:0000256" key="4">
    <source>
        <dbReference type="ARBA" id="ARBA00023136"/>
    </source>
</evidence>
<dbReference type="PIRSF" id="PIRSF006060">
    <property type="entry name" value="AA_transporter"/>
    <property type="match status" value="1"/>
</dbReference>
<organism evidence="6 7">
    <name type="scientific">Draconibacterium halophilum</name>
    <dbReference type="NCBI Taxonomy" id="2706887"/>
    <lineage>
        <taxon>Bacteria</taxon>
        <taxon>Pseudomonadati</taxon>
        <taxon>Bacteroidota</taxon>
        <taxon>Bacteroidia</taxon>
        <taxon>Marinilabiliales</taxon>
        <taxon>Prolixibacteraceae</taxon>
        <taxon>Draconibacterium</taxon>
    </lineage>
</organism>
<dbReference type="AlphaFoldDB" id="A0A6C0RGF7"/>
<evidence type="ECO:0000256" key="5">
    <source>
        <dbReference type="SAM" id="Phobius"/>
    </source>
</evidence>
<proteinExistence type="predicted"/>
<accession>A0A6C0RGF7</accession>
<keyword evidence="7" id="KW-1185">Reference proteome</keyword>
<feature type="transmembrane region" description="Helical" evidence="5">
    <location>
        <begin position="366"/>
        <end position="388"/>
    </location>
</feature>
<feature type="transmembrane region" description="Helical" evidence="5">
    <location>
        <begin position="247"/>
        <end position="269"/>
    </location>
</feature>
<dbReference type="EMBL" id="CP048409">
    <property type="protein sequence ID" value="QIA09500.1"/>
    <property type="molecule type" value="Genomic_DNA"/>
</dbReference>
<dbReference type="Pfam" id="PF13520">
    <property type="entry name" value="AA_permease_2"/>
    <property type="match status" value="1"/>
</dbReference>
<dbReference type="KEGG" id="drc:G0Q07_18100"/>
<evidence type="ECO:0000256" key="3">
    <source>
        <dbReference type="ARBA" id="ARBA00022989"/>
    </source>
</evidence>
<feature type="transmembrane region" description="Helical" evidence="5">
    <location>
        <begin position="12"/>
        <end position="39"/>
    </location>
</feature>
<keyword evidence="4 5" id="KW-0472">Membrane</keyword>
<evidence type="ECO:0000256" key="1">
    <source>
        <dbReference type="ARBA" id="ARBA00004141"/>
    </source>
</evidence>
<name>A0A6C0RGF7_9BACT</name>
<feature type="transmembrane region" description="Helical" evidence="5">
    <location>
        <begin position="139"/>
        <end position="157"/>
    </location>
</feature>
<feature type="transmembrane region" description="Helical" evidence="5">
    <location>
        <begin position="169"/>
        <end position="189"/>
    </location>
</feature>
<feature type="transmembrane region" description="Helical" evidence="5">
    <location>
        <begin position="400"/>
        <end position="421"/>
    </location>
</feature>
<keyword evidence="3 5" id="KW-1133">Transmembrane helix</keyword>